<dbReference type="PANTHER" id="PTHR30065:SF1">
    <property type="entry name" value="SURFACE PRESENTATION OF ANTIGENS PROTEIN SPAR"/>
    <property type="match status" value="1"/>
</dbReference>
<name>A0ABN6N718_9BACT</name>
<dbReference type="RefSeq" id="WP_248340476.1">
    <property type="nucleotide sequence ID" value="NZ_AP025592.1"/>
</dbReference>
<evidence type="ECO:0000313" key="8">
    <source>
        <dbReference type="Proteomes" id="UP001162734"/>
    </source>
</evidence>
<keyword evidence="4" id="KW-0812">Transmembrane</keyword>
<reference evidence="8" key="1">
    <citation type="journal article" date="2022" name="Int. J. Syst. Evol. Microbiol.">
        <title>Anaeromyxobacter oryzae sp. nov., Anaeromyxobacter diazotrophicus sp. nov. and Anaeromyxobacter paludicola sp. nov., isolated from paddy soils.</title>
        <authorList>
            <person name="Itoh H."/>
            <person name="Xu Z."/>
            <person name="Mise K."/>
            <person name="Masuda Y."/>
            <person name="Ushijima N."/>
            <person name="Hayakawa C."/>
            <person name="Shiratori Y."/>
            <person name="Senoo K."/>
        </authorList>
    </citation>
    <scope>NUCLEOTIDE SEQUENCE [LARGE SCALE GENOMIC DNA]</scope>
    <source>
        <strain evidence="8">Red630</strain>
    </source>
</reference>
<evidence type="ECO:0000256" key="5">
    <source>
        <dbReference type="ARBA" id="ARBA00022989"/>
    </source>
</evidence>
<protein>
    <recommendedName>
        <fullName evidence="9">Type III secretion system inner membrane R protein</fullName>
    </recommendedName>
</protein>
<gene>
    <name evidence="7" type="ORF">AMPC_20610</name>
</gene>
<accession>A0ABN6N718</accession>
<dbReference type="PANTHER" id="PTHR30065">
    <property type="entry name" value="FLAGELLAR BIOSYNTHETIC PROTEIN FLIR"/>
    <property type="match status" value="1"/>
</dbReference>
<comment type="similarity">
    <text evidence="2">Belongs to the FliR/MopE/SpaR family.</text>
</comment>
<keyword evidence="3" id="KW-1003">Cell membrane</keyword>
<dbReference type="PRINTS" id="PR00953">
    <property type="entry name" value="TYPE3IMRPROT"/>
</dbReference>
<evidence type="ECO:0000313" key="7">
    <source>
        <dbReference type="EMBL" id="BDG08948.1"/>
    </source>
</evidence>
<keyword evidence="6" id="KW-0472">Membrane</keyword>
<keyword evidence="5" id="KW-1133">Transmembrane helix</keyword>
<proteinExistence type="inferred from homology"/>
<evidence type="ECO:0000256" key="4">
    <source>
        <dbReference type="ARBA" id="ARBA00022692"/>
    </source>
</evidence>
<evidence type="ECO:0000256" key="2">
    <source>
        <dbReference type="ARBA" id="ARBA00009772"/>
    </source>
</evidence>
<comment type="subcellular location">
    <subcellularLocation>
        <location evidence="1">Cell membrane</location>
        <topology evidence="1">Multi-pass membrane protein</topology>
    </subcellularLocation>
</comment>
<dbReference type="EMBL" id="AP025592">
    <property type="protein sequence ID" value="BDG08948.1"/>
    <property type="molecule type" value="Genomic_DNA"/>
</dbReference>
<dbReference type="InterPro" id="IPR002010">
    <property type="entry name" value="T3SS_IM_R"/>
</dbReference>
<evidence type="ECO:0000256" key="6">
    <source>
        <dbReference type="ARBA" id="ARBA00023136"/>
    </source>
</evidence>
<keyword evidence="8" id="KW-1185">Reference proteome</keyword>
<evidence type="ECO:0000256" key="3">
    <source>
        <dbReference type="ARBA" id="ARBA00022475"/>
    </source>
</evidence>
<dbReference type="Pfam" id="PF01311">
    <property type="entry name" value="Bac_export_1"/>
    <property type="match status" value="1"/>
</dbReference>
<dbReference type="Proteomes" id="UP001162734">
    <property type="component" value="Chromosome"/>
</dbReference>
<evidence type="ECO:0008006" key="9">
    <source>
        <dbReference type="Google" id="ProtNLM"/>
    </source>
</evidence>
<sequence length="277" mass="26120">MTALLDVARALAPWLAGAGLHGLRLLPAALLSPLLGGPAAPPLARLSLAFGLGAVAWSARGGPPPPAGLDLLAAAARELAVGVALGLAAALPVEAARAGGRLADTARGATLAELHVAPLRQRESALGDLLAQWTVALAGATGGGRLVVAALLGSFEALPAGGPASAGALLDSGLLVAGELVGCAACLAAPAFAAVLAADLALALAARAVPQLAPGAAAAPARAALGMAAVALSAGALAGRLVTEVAFSAGAARAAARPAAIAAGPGTAAPLARGARP</sequence>
<evidence type="ECO:0000256" key="1">
    <source>
        <dbReference type="ARBA" id="ARBA00004651"/>
    </source>
</evidence>
<organism evidence="7 8">
    <name type="scientific">Anaeromyxobacter paludicola</name>
    <dbReference type="NCBI Taxonomy" id="2918171"/>
    <lineage>
        <taxon>Bacteria</taxon>
        <taxon>Pseudomonadati</taxon>
        <taxon>Myxococcota</taxon>
        <taxon>Myxococcia</taxon>
        <taxon>Myxococcales</taxon>
        <taxon>Cystobacterineae</taxon>
        <taxon>Anaeromyxobacteraceae</taxon>
        <taxon>Anaeromyxobacter</taxon>
    </lineage>
</organism>